<accession>A0A067SIH5</accession>
<dbReference type="STRING" id="685588.A0A067SIH5"/>
<dbReference type="Gene3D" id="3.30.420.40">
    <property type="match status" value="1"/>
</dbReference>
<gene>
    <name evidence="1" type="ORF">GALMADRAFT_910351</name>
</gene>
<dbReference type="EMBL" id="KL142400">
    <property type="protein sequence ID" value="KDR69812.1"/>
    <property type="molecule type" value="Genomic_DNA"/>
</dbReference>
<dbReference type="OrthoDB" id="2963168at2759"/>
<dbReference type="InterPro" id="IPR043129">
    <property type="entry name" value="ATPase_NBD"/>
</dbReference>
<sequence length="596" mass="66487">MASPTRPAYGGLRRKLVIAIDVGTTFSGVCYSILDPGEIPEIRAVLRYPGQEKVGDTKIPTLMWYDQSGSVQAAGAEATRSGIAIDAEEQQWIKSEWFKVYLRPKAIDAPGELHKIPPLPLGKTVVEVFADFLRYIYECTKTYIRETHSNGKAMWDSFEDEIDFVLTHPNGYEGPQQSVMREAAVLAGLVPDQDASNRRVQLVTEGEASLHYCLQSGLSTDVLKQGKGLMVIDAGGGTIDFSSYVQNGESFEEIAAPECLYSGSVFVTSRARIFFENLLANTRFSEDVDLITERFDNNTKPSFNTDEDDYWIQFAAVREKDPKLNIRSGQLKISGSDVASFFERSISDIVTSVDEQTFSAKTEITSAFLVGGFATSDWLYSRIQERLDLLGIEVSRPDSGTSKAVAHGAVSYYLDHRVTTRVSKVTYGVPCSVPYDPTNDEHIKRASSKYRSAAGVWYIPGAFDVILPRNIQVAETKEFRRSFGRTRPQASALRKVTTSIMCYRGDIEKPVWVDVEPEKFTSMGNIEADLGELTKTLKPHVTINDGGEEETYYSIDFDIALLFGMTEFKALVIWQENGEEKRNSAVKVKFNPEEVE</sequence>
<reference evidence="2" key="1">
    <citation type="journal article" date="2014" name="Proc. Natl. Acad. Sci. U.S.A.">
        <title>Extensive sampling of basidiomycete genomes demonstrates inadequacy of the white-rot/brown-rot paradigm for wood decay fungi.</title>
        <authorList>
            <person name="Riley R."/>
            <person name="Salamov A.A."/>
            <person name="Brown D.W."/>
            <person name="Nagy L.G."/>
            <person name="Floudas D."/>
            <person name="Held B.W."/>
            <person name="Levasseur A."/>
            <person name="Lombard V."/>
            <person name="Morin E."/>
            <person name="Otillar R."/>
            <person name="Lindquist E.A."/>
            <person name="Sun H."/>
            <person name="LaButti K.M."/>
            <person name="Schmutz J."/>
            <person name="Jabbour D."/>
            <person name="Luo H."/>
            <person name="Baker S.E."/>
            <person name="Pisabarro A.G."/>
            <person name="Walton J.D."/>
            <person name="Blanchette R.A."/>
            <person name="Henrissat B."/>
            <person name="Martin F."/>
            <person name="Cullen D."/>
            <person name="Hibbett D.S."/>
            <person name="Grigoriev I.V."/>
        </authorList>
    </citation>
    <scope>NUCLEOTIDE SEQUENCE [LARGE SCALE GENOMIC DNA]</scope>
    <source>
        <strain evidence="2">CBS 339.88</strain>
    </source>
</reference>
<dbReference type="PANTHER" id="PTHR14187:SF5">
    <property type="entry name" value="HEAT SHOCK 70 KDA PROTEIN 12A"/>
    <property type="match status" value="1"/>
</dbReference>
<organism evidence="1 2">
    <name type="scientific">Galerina marginata (strain CBS 339.88)</name>
    <dbReference type="NCBI Taxonomy" id="685588"/>
    <lineage>
        <taxon>Eukaryota</taxon>
        <taxon>Fungi</taxon>
        <taxon>Dikarya</taxon>
        <taxon>Basidiomycota</taxon>
        <taxon>Agaricomycotina</taxon>
        <taxon>Agaricomycetes</taxon>
        <taxon>Agaricomycetidae</taxon>
        <taxon>Agaricales</taxon>
        <taxon>Agaricineae</taxon>
        <taxon>Strophariaceae</taxon>
        <taxon>Galerina</taxon>
    </lineage>
</organism>
<proteinExistence type="predicted"/>
<dbReference type="AlphaFoldDB" id="A0A067SIH5"/>
<dbReference type="SUPFAM" id="SSF53067">
    <property type="entry name" value="Actin-like ATPase domain"/>
    <property type="match status" value="2"/>
</dbReference>
<keyword evidence="2" id="KW-1185">Reference proteome</keyword>
<dbReference type="PANTHER" id="PTHR14187">
    <property type="entry name" value="ALPHA KINASE/ELONGATION FACTOR 2 KINASE"/>
    <property type="match status" value="1"/>
</dbReference>
<name>A0A067SIH5_GALM3</name>
<dbReference type="CDD" id="cd10170">
    <property type="entry name" value="ASKHA_NBD_HSP70"/>
    <property type="match status" value="1"/>
</dbReference>
<evidence type="ECO:0000313" key="2">
    <source>
        <dbReference type="Proteomes" id="UP000027222"/>
    </source>
</evidence>
<evidence type="ECO:0000313" key="1">
    <source>
        <dbReference type="EMBL" id="KDR69812.1"/>
    </source>
</evidence>
<protein>
    <submittedName>
        <fullName evidence="1">Uncharacterized protein</fullName>
    </submittedName>
</protein>
<dbReference type="HOGENOM" id="CLU_009958_4_2_1"/>
<dbReference type="Proteomes" id="UP000027222">
    <property type="component" value="Unassembled WGS sequence"/>
</dbReference>